<gene>
    <name evidence="11" type="ORF">PMACD_LOCUS2726</name>
</gene>
<dbReference type="InterPro" id="IPR039205">
    <property type="entry name" value="NDUFA11"/>
</dbReference>
<name>A0A821NMJ9_9NEOP</name>
<keyword evidence="4" id="KW-0812">Transmembrane</keyword>
<dbReference type="PANTHER" id="PTHR21382:SF1">
    <property type="entry name" value="NADH DEHYDROGENASE [UBIQUINONE] 1 ALPHA SUBCOMPLEX SUBUNIT 11"/>
    <property type="match status" value="1"/>
</dbReference>
<evidence type="ECO:0000256" key="3">
    <source>
        <dbReference type="ARBA" id="ARBA00018191"/>
    </source>
</evidence>
<proteinExistence type="inferred from homology"/>
<keyword evidence="6" id="KW-1133">Transmembrane helix</keyword>
<dbReference type="PANTHER" id="PTHR21382">
    <property type="entry name" value="NADH-UBIQUINONE OXIDOREDUCTASE SUBUNIT"/>
    <property type="match status" value="1"/>
</dbReference>
<evidence type="ECO:0000313" key="12">
    <source>
        <dbReference type="Proteomes" id="UP000663880"/>
    </source>
</evidence>
<evidence type="ECO:0000256" key="1">
    <source>
        <dbReference type="ARBA" id="ARBA00004292"/>
    </source>
</evidence>
<dbReference type="GO" id="GO:0006120">
    <property type="term" value="P:mitochondrial electron transport, NADH to ubiquinone"/>
    <property type="evidence" value="ECO:0007669"/>
    <property type="project" value="InterPro"/>
</dbReference>
<evidence type="ECO:0000256" key="6">
    <source>
        <dbReference type="ARBA" id="ARBA00022989"/>
    </source>
</evidence>
<keyword evidence="7" id="KW-0496">Mitochondrion</keyword>
<evidence type="ECO:0000256" key="9">
    <source>
        <dbReference type="ARBA" id="ARBA00030608"/>
    </source>
</evidence>
<keyword evidence="8" id="KW-0472">Membrane</keyword>
<comment type="subcellular location">
    <subcellularLocation>
        <location evidence="1">Mitochondrion inner membrane</location>
        <topology evidence="1">Multi-pass membrane protein</topology>
        <orientation evidence="1">Matrix side</orientation>
    </subcellularLocation>
</comment>
<evidence type="ECO:0000256" key="2">
    <source>
        <dbReference type="ARBA" id="ARBA00008699"/>
    </source>
</evidence>
<comment type="similarity">
    <text evidence="2">Belongs to the complex I NDUFA11 subunit family.</text>
</comment>
<organism evidence="11 12">
    <name type="scientific">Pieris macdunnoughi</name>
    <dbReference type="NCBI Taxonomy" id="345717"/>
    <lineage>
        <taxon>Eukaryota</taxon>
        <taxon>Metazoa</taxon>
        <taxon>Ecdysozoa</taxon>
        <taxon>Arthropoda</taxon>
        <taxon>Hexapoda</taxon>
        <taxon>Insecta</taxon>
        <taxon>Pterygota</taxon>
        <taxon>Neoptera</taxon>
        <taxon>Endopterygota</taxon>
        <taxon>Lepidoptera</taxon>
        <taxon>Glossata</taxon>
        <taxon>Ditrysia</taxon>
        <taxon>Papilionoidea</taxon>
        <taxon>Pieridae</taxon>
        <taxon>Pierinae</taxon>
        <taxon>Pieris</taxon>
    </lineage>
</organism>
<reference evidence="11" key="1">
    <citation type="submission" date="2021-02" db="EMBL/GenBank/DDBJ databases">
        <authorList>
            <person name="Steward A R."/>
        </authorList>
    </citation>
    <scope>NUCLEOTIDE SEQUENCE</scope>
</reference>
<keyword evidence="5" id="KW-0999">Mitochondrion inner membrane</keyword>
<evidence type="ECO:0000256" key="4">
    <source>
        <dbReference type="ARBA" id="ARBA00022692"/>
    </source>
</evidence>
<dbReference type="GO" id="GO:0005743">
    <property type="term" value="C:mitochondrial inner membrane"/>
    <property type="evidence" value="ECO:0007669"/>
    <property type="project" value="UniProtKB-SubCell"/>
</dbReference>
<evidence type="ECO:0000256" key="10">
    <source>
        <dbReference type="ARBA" id="ARBA00031497"/>
    </source>
</evidence>
<accession>A0A821NMJ9</accession>
<evidence type="ECO:0000256" key="7">
    <source>
        <dbReference type="ARBA" id="ARBA00023128"/>
    </source>
</evidence>
<evidence type="ECO:0000313" key="11">
    <source>
        <dbReference type="EMBL" id="CAF4788099.1"/>
    </source>
</evidence>
<evidence type="ECO:0000256" key="5">
    <source>
        <dbReference type="ARBA" id="ARBA00022792"/>
    </source>
</evidence>
<evidence type="ECO:0000256" key="8">
    <source>
        <dbReference type="ARBA" id="ARBA00023136"/>
    </source>
</evidence>
<dbReference type="OrthoDB" id="1913277at2759"/>
<sequence length="220" mass="24535">MSCDCKKDGKTPQSPKAILKAQATKNYYSYYDTPDGCDIPKKILAASRLGAIIGVLIATKDILLYSHAVTVGPIIKRYIYHTGPLMAMGATFAAVSNGMLQYRQEDDHLNYFAGGFACGPILAAYLRNYHAILLGGLILGTLGAIKKEALIQKVPLFPSPPGHMRTVGDWRNNYNILYKDPLEGKSEMSKHSQRHRRSGCFWVRRPEKQRKPFLCSTRVN</sequence>
<dbReference type="GO" id="GO:0045271">
    <property type="term" value="C:respiratory chain complex I"/>
    <property type="evidence" value="ECO:0007669"/>
    <property type="project" value="InterPro"/>
</dbReference>
<comment type="caution">
    <text evidence="11">The sequence shown here is derived from an EMBL/GenBank/DDBJ whole genome shotgun (WGS) entry which is preliminary data.</text>
</comment>
<keyword evidence="12" id="KW-1185">Reference proteome</keyword>
<dbReference type="EMBL" id="CAJOBZ010000005">
    <property type="protein sequence ID" value="CAF4788099.1"/>
    <property type="molecule type" value="Genomic_DNA"/>
</dbReference>
<protein>
    <recommendedName>
        <fullName evidence="3">NADH dehydrogenase [ubiquinone] 1 alpha subcomplex subunit 11</fullName>
    </recommendedName>
    <alternativeName>
        <fullName evidence="9">Complex I-B14.7</fullName>
    </alternativeName>
    <alternativeName>
        <fullName evidence="10">NADH-ubiquinone oxidoreductase subunit B14.7</fullName>
    </alternativeName>
</protein>
<dbReference type="Proteomes" id="UP000663880">
    <property type="component" value="Unassembled WGS sequence"/>
</dbReference>
<dbReference type="AlphaFoldDB" id="A0A821NMJ9"/>